<evidence type="ECO:0000313" key="5">
    <source>
        <dbReference type="EMBL" id="MFC6765486.1"/>
    </source>
</evidence>
<dbReference type="RefSeq" id="WP_273738507.1">
    <property type="nucleotide sequence ID" value="NZ_JAQIVI010000149.1"/>
</dbReference>
<dbReference type="Pfam" id="PF26238">
    <property type="entry name" value="DUF8054_M"/>
    <property type="match status" value="1"/>
</dbReference>
<feature type="domain" description="DUF8054" evidence="3">
    <location>
        <begin position="197"/>
        <end position="235"/>
    </location>
</feature>
<proteinExistence type="predicted"/>
<dbReference type="Pfam" id="PF26236">
    <property type="entry name" value="DUF8054_N"/>
    <property type="match status" value="1"/>
</dbReference>
<dbReference type="InterPro" id="IPR058675">
    <property type="entry name" value="DUF8054_C"/>
</dbReference>
<evidence type="ECO:0000256" key="1">
    <source>
        <dbReference type="SAM" id="Phobius"/>
    </source>
</evidence>
<evidence type="ECO:0000259" key="3">
    <source>
        <dbReference type="Pfam" id="PF26237"/>
    </source>
</evidence>
<keyword evidence="1" id="KW-1133">Transmembrane helix</keyword>
<evidence type="ECO:0000313" key="6">
    <source>
        <dbReference type="Proteomes" id="UP001596383"/>
    </source>
</evidence>
<reference evidence="5 6" key="1">
    <citation type="journal article" date="2019" name="Int. J. Syst. Evol. Microbiol.">
        <title>The Global Catalogue of Microorganisms (GCM) 10K type strain sequencing project: providing services to taxonomists for standard genome sequencing and annotation.</title>
        <authorList>
            <consortium name="The Broad Institute Genomics Platform"/>
            <consortium name="The Broad Institute Genome Sequencing Center for Infectious Disease"/>
            <person name="Wu L."/>
            <person name="Ma J."/>
        </authorList>
    </citation>
    <scope>NUCLEOTIDE SEQUENCE [LARGE SCALE GENOMIC DNA]</scope>
    <source>
        <strain evidence="5 6">LMG 29247</strain>
    </source>
</reference>
<feature type="domain" description="DUF8054" evidence="4">
    <location>
        <begin position="83"/>
        <end position="193"/>
    </location>
</feature>
<sequence>MPCTIVNIGIAAVLAVAAVVIAGTGIGILFFLVALAIIYLHGYLVPGTPTLTKRYLPASVLGLFGKESVTERRARSIDANATIEEQLVAIGVFTVKDNPALTDSFANAWKVANERFRFEDVDESALRTLFGTDDVSRHAATGAVVDGNQSIRWISESALVADVTASRLLAERGSGWETVEPNERIALLRGLRLFLRVCPACDGAVDVTERTADPCCERPHTLIEVTCSDCGTPLADDAVVGIDADASGRVRAIRR</sequence>
<dbReference type="InterPro" id="IPR058674">
    <property type="entry name" value="DUF8054_N"/>
</dbReference>
<gene>
    <name evidence="5" type="ORF">ACFQE6_10955</name>
</gene>
<dbReference type="Proteomes" id="UP001596383">
    <property type="component" value="Unassembled WGS sequence"/>
</dbReference>
<protein>
    <submittedName>
        <fullName evidence="5">Uncharacterized protein</fullName>
    </submittedName>
</protein>
<evidence type="ECO:0000259" key="2">
    <source>
        <dbReference type="Pfam" id="PF26236"/>
    </source>
</evidence>
<dbReference type="EMBL" id="JBHSWV010000149">
    <property type="protein sequence ID" value="MFC6765486.1"/>
    <property type="molecule type" value="Genomic_DNA"/>
</dbReference>
<keyword evidence="6" id="KW-1185">Reference proteome</keyword>
<feature type="domain" description="DUF8054" evidence="2">
    <location>
        <begin position="1"/>
        <end position="67"/>
    </location>
</feature>
<dbReference type="AlphaFoldDB" id="A0ABD5SP89"/>
<dbReference type="InterPro" id="IPR058775">
    <property type="entry name" value="DUF8054_M"/>
</dbReference>
<feature type="transmembrane region" description="Helical" evidence="1">
    <location>
        <begin position="12"/>
        <end position="40"/>
    </location>
</feature>
<comment type="caution">
    <text evidence="5">The sequence shown here is derived from an EMBL/GenBank/DDBJ whole genome shotgun (WGS) entry which is preliminary data.</text>
</comment>
<evidence type="ECO:0000259" key="4">
    <source>
        <dbReference type="Pfam" id="PF26238"/>
    </source>
</evidence>
<dbReference type="Pfam" id="PF26237">
    <property type="entry name" value="DUF8054_C"/>
    <property type="match status" value="1"/>
</dbReference>
<keyword evidence="1" id="KW-0472">Membrane</keyword>
<name>A0ABD5SP89_9EURY</name>
<keyword evidence="1" id="KW-0812">Transmembrane</keyword>
<accession>A0ABD5SP89</accession>
<organism evidence="5 6">
    <name type="scientific">Natrinema soli</name>
    <dbReference type="NCBI Taxonomy" id="1930624"/>
    <lineage>
        <taxon>Archaea</taxon>
        <taxon>Methanobacteriati</taxon>
        <taxon>Methanobacteriota</taxon>
        <taxon>Stenosarchaea group</taxon>
        <taxon>Halobacteria</taxon>
        <taxon>Halobacteriales</taxon>
        <taxon>Natrialbaceae</taxon>
        <taxon>Natrinema</taxon>
    </lineage>
</organism>